<sequence>MPWKGLLILCNKPESTNLEQEIRSATRIVIVNLMAKNLMNQMRSIAEVTKAVADGDLMKIIEVDVLGENLELKENAMGLSDSLSLSADEVTWEAREKDLTDNVNVMDNNLTLLQLTIFAAEVKKVAREVGTGGELEVQAEGTFKEFGRSLRALSVNTMAGDLTTQVRGFAQMSAAAMDGDFTRFITAEASGEMGSLKTQINQMHAYEWYHRFRRSKLVGQAVSSSLRQTVFGILNTHSRRSCFSEFNSLDLTYDVEPDIPDQLIGDSVHLRQVVGNTIKLTPSEEGTCHALHSVVGVG</sequence>
<comment type="caution">
    <text evidence="3">The sequence shown here is derived from an EMBL/GenBank/DDBJ whole genome shotgun (WGS) entry which is preliminary data.</text>
</comment>
<reference evidence="3 4" key="1">
    <citation type="journal article" date="2018" name="Evol. Lett.">
        <title>Horizontal gene cluster transfer increased hallucinogenic mushroom diversity.</title>
        <authorList>
            <person name="Reynolds H.T."/>
            <person name="Vijayakumar V."/>
            <person name="Gluck-Thaler E."/>
            <person name="Korotkin H.B."/>
            <person name="Matheny P.B."/>
            <person name="Slot J.C."/>
        </authorList>
    </citation>
    <scope>NUCLEOTIDE SEQUENCE [LARGE SCALE GENOMIC DNA]</scope>
    <source>
        <strain evidence="3 4">2629</strain>
    </source>
</reference>
<evidence type="ECO:0000313" key="4">
    <source>
        <dbReference type="Proteomes" id="UP000284842"/>
    </source>
</evidence>
<dbReference type="EMBL" id="NHTK01001251">
    <property type="protein sequence ID" value="PPR01399.1"/>
    <property type="molecule type" value="Genomic_DNA"/>
</dbReference>
<gene>
    <name evidence="3" type="ORF">CVT24_006235</name>
</gene>
<dbReference type="Gene3D" id="1.20.120.1530">
    <property type="match status" value="1"/>
</dbReference>
<evidence type="ECO:0000256" key="2">
    <source>
        <dbReference type="ARBA" id="ARBA00023012"/>
    </source>
</evidence>
<accession>A0A409YEF1</accession>
<keyword evidence="2" id="KW-0902">Two-component regulatory system</keyword>
<name>A0A409YEF1_9AGAR</name>
<dbReference type="OrthoDB" id="2967646at2759"/>
<dbReference type="PANTHER" id="PTHR45339">
    <property type="entry name" value="HYBRID SIGNAL TRANSDUCTION HISTIDINE KINASE J"/>
    <property type="match status" value="1"/>
</dbReference>
<protein>
    <recommendedName>
        <fullName evidence="5">HAMP domain-containing protein</fullName>
    </recommendedName>
</protein>
<keyword evidence="1" id="KW-0597">Phosphoprotein</keyword>
<organism evidence="3 4">
    <name type="scientific">Panaeolus cyanescens</name>
    <dbReference type="NCBI Taxonomy" id="181874"/>
    <lineage>
        <taxon>Eukaryota</taxon>
        <taxon>Fungi</taxon>
        <taxon>Dikarya</taxon>
        <taxon>Basidiomycota</taxon>
        <taxon>Agaricomycotina</taxon>
        <taxon>Agaricomycetes</taxon>
        <taxon>Agaricomycetidae</taxon>
        <taxon>Agaricales</taxon>
        <taxon>Agaricineae</taxon>
        <taxon>Galeropsidaceae</taxon>
        <taxon>Panaeolus</taxon>
    </lineage>
</organism>
<evidence type="ECO:0008006" key="5">
    <source>
        <dbReference type="Google" id="ProtNLM"/>
    </source>
</evidence>
<dbReference type="GO" id="GO:0000160">
    <property type="term" value="P:phosphorelay signal transduction system"/>
    <property type="evidence" value="ECO:0007669"/>
    <property type="project" value="UniProtKB-KW"/>
</dbReference>
<dbReference type="PANTHER" id="PTHR45339:SF1">
    <property type="entry name" value="HYBRID SIGNAL TRANSDUCTION HISTIDINE KINASE J"/>
    <property type="match status" value="1"/>
</dbReference>
<dbReference type="InParanoid" id="A0A409YEF1"/>
<evidence type="ECO:0000313" key="3">
    <source>
        <dbReference type="EMBL" id="PPR01399.1"/>
    </source>
</evidence>
<proteinExistence type="predicted"/>
<dbReference type="AlphaFoldDB" id="A0A409YEF1"/>
<dbReference type="Proteomes" id="UP000284842">
    <property type="component" value="Unassembled WGS sequence"/>
</dbReference>
<evidence type="ECO:0000256" key="1">
    <source>
        <dbReference type="ARBA" id="ARBA00022553"/>
    </source>
</evidence>
<keyword evidence="4" id="KW-1185">Reference proteome</keyword>